<dbReference type="GO" id="GO:0061564">
    <property type="term" value="P:axon development"/>
    <property type="evidence" value="ECO:0007669"/>
    <property type="project" value="UniProtKB-ARBA"/>
</dbReference>
<dbReference type="SUPFAM" id="SSF50729">
    <property type="entry name" value="PH domain-like"/>
    <property type="match status" value="1"/>
</dbReference>
<dbReference type="AlphaFoldDB" id="A0A9J2Q0I7"/>
<dbReference type="PANTHER" id="PTHR24418">
    <property type="entry name" value="TYROSINE-PROTEIN KINASE"/>
    <property type="match status" value="1"/>
</dbReference>
<dbReference type="WBParaSite" id="ALUE_0001509401-mRNA-1">
    <property type="protein sequence ID" value="ALUE_0001509401-mRNA-1"/>
    <property type="gene ID" value="ALUE_0001509401"/>
</dbReference>
<protein>
    <recommendedName>
        <fullName evidence="2">receptor protein-tyrosine kinase</fullName>
        <ecNumber evidence="2">2.7.10.1</ecNumber>
    </recommendedName>
</protein>
<keyword evidence="13" id="KW-1185">Reference proteome</keyword>
<feature type="domain" description="Protein kinase" evidence="11">
    <location>
        <begin position="193"/>
        <end position="423"/>
    </location>
</feature>
<dbReference type="InterPro" id="IPR050198">
    <property type="entry name" value="Non-receptor_tyrosine_kinases"/>
</dbReference>
<evidence type="ECO:0000256" key="1">
    <source>
        <dbReference type="ARBA" id="ARBA00004308"/>
    </source>
</evidence>
<evidence type="ECO:0000256" key="8">
    <source>
        <dbReference type="ARBA" id="ARBA00023137"/>
    </source>
</evidence>
<dbReference type="PROSITE" id="PS00107">
    <property type="entry name" value="PROTEIN_KINASE_ATP"/>
    <property type="match status" value="1"/>
</dbReference>
<evidence type="ECO:0000259" key="12">
    <source>
        <dbReference type="PROSITE" id="PS50057"/>
    </source>
</evidence>
<accession>A0A9J2Q0I7</accession>
<dbReference type="InterPro" id="IPR000299">
    <property type="entry name" value="FERM_domain"/>
</dbReference>
<dbReference type="InterPro" id="IPR011009">
    <property type="entry name" value="Kinase-like_dom_sf"/>
</dbReference>
<dbReference type="SUPFAM" id="SSF68993">
    <property type="entry name" value="FAT domain of focal adhesion kinase"/>
    <property type="match status" value="1"/>
</dbReference>
<comment type="subcellular location">
    <subcellularLocation>
        <location evidence="1">Endomembrane system</location>
    </subcellularLocation>
</comment>
<evidence type="ECO:0000256" key="7">
    <source>
        <dbReference type="ARBA" id="ARBA00023136"/>
    </source>
</evidence>
<keyword evidence="7" id="KW-0472">Membrane</keyword>
<evidence type="ECO:0000313" key="13">
    <source>
        <dbReference type="Proteomes" id="UP000036681"/>
    </source>
</evidence>
<dbReference type="PROSITE" id="PS50057">
    <property type="entry name" value="FERM_3"/>
    <property type="match status" value="1"/>
</dbReference>
<dbReference type="Gene3D" id="2.30.29.30">
    <property type="entry name" value="Pleckstrin-homology domain (PH domain)/Phosphotyrosine-binding domain (PTB)"/>
    <property type="match status" value="1"/>
</dbReference>
<dbReference type="InterPro" id="IPR041784">
    <property type="entry name" value="FAK1/PYK2_FERM_C"/>
</dbReference>
<dbReference type="Gene3D" id="1.20.120.330">
    <property type="entry name" value="Nucleotidyltransferases domain 2"/>
    <property type="match status" value="1"/>
</dbReference>
<name>A0A9J2Q0I7_ASCLU</name>
<dbReference type="InterPro" id="IPR008266">
    <property type="entry name" value="Tyr_kinase_AS"/>
</dbReference>
<dbReference type="SMART" id="SM00219">
    <property type="entry name" value="TyrKc"/>
    <property type="match status" value="1"/>
</dbReference>
<dbReference type="InterPro" id="IPR020635">
    <property type="entry name" value="Tyr_kinase_cat_dom"/>
</dbReference>
<dbReference type="PROSITE" id="PS00109">
    <property type="entry name" value="PROTEIN_KINASE_TYR"/>
    <property type="match status" value="1"/>
</dbReference>
<evidence type="ECO:0000256" key="10">
    <source>
        <dbReference type="PROSITE-ProRule" id="PRU10141"/>
    </source>
</evidence>
<comment type="catalytic activity">
    <reaction evidence="9">
        <text>L-tyrosyl-[protein] + ATP = O-phospho-L-tyrosyl-[protein] + ADP + H(+)</text>
        <dbReference type="Rhea" id="RHEA:10596"/>
        <dbReference type="Rhea" id="RHEA-COMP:10136"/>
        <dbReference type="Rhea" id="RHEA-COMP:20101"/>
        <dbReference type="ChEBI" id="CHEBI:15378"/>
        <dbReference type="ChEBI" id="CHEBI:30616"/>
        <dbReference type="ChEBI" id="CHEBI:46858"/>
        <dbReference type="ChEBI" id="CHEBI:61978"/>
        <dbReference type="ChEBI" id="CHEBI:456216"/>
        <dbReference type="EC" id="2.7.10.1"/>
    </reaction>
</comment>
<reference evidence="14" key="1">
    <citation type="submission" date="2023-03" db="UniProtKB">
        <authorList>
            <consortium name="WormBaseParasite"/>
        </authorList>
    </citation>
    <scope>IDENTIFICATION</scope>
</reference>
<dbReference type="Proteomes" id="UP000036681">
    <property type="component" value="Unplaced"/>
</dbReference>
<dbReference type="GO" id="GO:0007172">
    <property type="term" value="P:signal complex assembly"/>
    <property type="evidence" value="ECO:0007669"/>
    <property type="project" value="InterPro"/>
</dbReference>
<proteinExistence type="predicted"/>
<organism evidence="13 14">
    <name type="scientific">Ascaris lumbricoides</name>
    <name type="common">Giant roundworm</name>
    <dbReference type="NCBI Taxonomy" id="6252"/>
    <lineage>
        <taxon>Eukaryota</taxon>
        <taxon>Metazoa</taxon>
        <taxon>Ecdysozoa</taxon>
        <taxon>Nematoda</taxon>
        <taxon>Chromadorea</taxon>
        <taxon>Rhabditida</taxon>
        <taxon>Spirurina</taxon>
        <taxon>Ascaridomorpha</taxon>
        <taxon>Ascaridoidea</taxon>
        <taxon>Ascarididae</taxon>
        <taxon>Ascaris</taxon>
    </lineage>
</organism>
<dbReference type="GO" id="GO:0005925">
    <property type="term" value="C:focal adhesion"/>
    <property type="evidence" value="ECO:0007669"/>
    <property type="project" value="InterPro"/>
</dbReference>
<evidence type="ECO:0000256" key="6">
    <source>
        <dbReference type="ARBA" id="ARBA00022840"/>
    </source>
</evidence>
<dbReference type="InterPro" id="IPR011993">
    <property type="entry name" value="PH-like_dom_sf"/>
</dbReference>
<dbReference type="Pfam" id="PF03623">
    <property type="entry name" value="Focal_AT"/>
    <property type="match status" value="1"/>
</dbReference>
<dbReference type="Gene3D" id="1.10.510.10">
    <property type="entry name" value="Transferase(Phosphotransferase) domain 1"/>
    <property type="match status" value="1"/>
</dbReference>
<dbReference type="Pfam" id="PF21477">
    <property type="entry name" value="FERM_C_FAK1"/>
    <property type="match status" value="1"/>
</dbReference>
<evidence type="ECO:0000256" key="4">
    <source>
        <dbReference type="ARBA" id="ARBA00022741"/>
    </source>
</evidence>
<dbReference type="InterPro" id="IPR036137">
    <property type="entry name" value="Focal_adhe_kin_target_dom_sf"/>
</dbReference>
<dbReference type="Gene3D" id="3.30.200.20">
    <property type="entry name" value="Phosphorylase Kinase, domain 1"/>
    <property type="match status" value="1"/>
</dbReference>
<dbReference type="Pfam" id="PF07714">
    <property type="entry name" value="PK_Tyr_Ser-Thr"/>
    <property type="match status" value="1"/>
</dbReference>
<keyword evidence="3" id="KW-0808">Transferase</keyword>
<feature type="domain" description="FERM" evidence="12">
    <location>
        <begin position="1"/>
        <end position="111"/>
    </location>
</feature>
<evidence type="ECO:0000313" key="14">
    <source>
        <dbReference type="WBParaSite" id="ALUE_0001509401-mRNA-1"/>
    </source>
</evidence>
<dbReference type="PRINTS" id="PR00109">
    <property type="entry name" value="TYRKINASE"/>
</dbReference>
<feature type="binding site" evidence="10">
    <location>
        <position position="225"/>
    </location>
    <ligand>
        <name>ATP</name>
        <dbReference type="ChEBI" id="CHEBI:30616"/>
    </ligand>
</feature>
<dbReference type="InterPro" id="IPR049385">
    <property type="entry name" value="FAK1-like_FERM_C"/>
</dbReference>
<dbReference type="GO" id="GO:0012505">
    <property type="term" value="C:endomembrane system"/>
    <property type="evidence" value="ECO:0007669"/>
    <property type="project" value="UniProtKB-SubCell"/>
</dbReference>
<sequence length="670" mass="76272">MIVLKVSQFDVEIFRASLGAGWTTPIDIIVGMRVGISYSTELRCAPTPITQLRNIVDISVRKLEETSEKAVVQLKLTGSSQPMSITVPNSLIAESFAHLLDGYQMLLSQQGSSITVPNSLIAESFAHLLDGYQMLLSQQGSVWTPRELMCNTLTSEFITQCESLRGRRQNRQNESEDHDTLSLNNLQIDRSRVCLEELLGDGQFGNVYRGTYTHEDDDIQAVAIKVCKVDMVMRQFHHSHIIKLIGICTEVPIWIVMELAPFGELRHYLMRNRALLDLSILLLYSQQLSSAISYLHSCKFVHRDIAARNVLVSTARSVKLSDFGLTSHGKLPIKWMAPESINYRRFNTATDIWMFGVCIWEILMYGVKPWQGVRNHEVILKLENEERLPKPENCPPVLYDFLRRMWTFDANMRPTIGETNRFLNYLLDQIDCRVPFDQLRAPSKESVPILKVDASTVPTSTLWRTLEQQRIQSEEDEKWLEEEEEKLLPLPTIATTRTFEHLSSLSGSRPLLDDHGVLPHGYEFDRSEDTVHRSVFKVVGAVSNLSKFFSPTMESTQFVALVKVITNELKELFHESSQCLATLQPADQRQVQLVETLLGADMRNMANSMRIALDENATEAENGQARHEVLKTAHQLAFNCKHFLESVDSARLRSNIAKLKKKDSLLNQRV</sequence>
<dbReference type="InterPro" id="IPR005189">
    <property type="entry name" value="Focal_adhesion_kin_target_dom"/>
</dbReference>
<dbReference type="GO" id="GO:0004714">
    <property type="term" value="F:transmembrane receptor protein tyrosine kinase activity"/>
    <property type="evidence" value="ECO:0007669"/>
    <property type="project" value="UniProtKB-EC"/>
</dbReference>
<dbReference type="FunFam" id="1.10.510.10:FF:001512">
    <property type="entry name" value="Receptor tyrosine-protein kinase erbB-2"/>
    <property type="match status" value="1"/>
</dbReference>
<keyword evidence="6 10" id="KW-0067">ATP-binding</keyword>
<keyword evidence="4 10" id="KW-0547">Nucleotide-binding</keyword>
<evidence type="ECO:0000259" key="11">
    <source>
        <dbReference type="PROSITE" id="PS50011"/>
    </source>
</evidence>
<dbReference type="InterPro" id="IPR017441">
    <property type="entry name" value="Protein_kinase_ATP_BS"/>
</dbReference>
<dbReference type="PROSITE" id="PS50011">
    <property type="entry name" value="PROTEIN_KINASE_DOM"/>
    <property type="match status" value="1"/>
</dbReference>
<dbReference type="InterPro" id="IPR001245">
    <property type="entry name" value="Ser-Thr/Tyr_kinase_cat_dom"/>
</dbReference>
<dbReference type="InterPro" id="IPR000719">
    <property type="entry name" value="Prot_kinase_dom"/>
</dbReference>
<dbReference type="GO" id="GO:0048680">
    <property type="term" value="P:positive regulation of axon regeneration"/>
    <property type="evidence" value="ECO:0007669"/>
    <property type="project" value="UniProtKB-ARBA"/>
</dbReference>
<dbReference type="SUPFAM" id="SSF56112">
    <property type="entry name" value="Protein kinase-like (PK-like)"/>
    <property type="match status" value="1"/>
</dbReference>
<keyword evidence="8" id="KW-0829">Tyrosine-protein kinase</keyword>
<dbReference type="CDD" id="cd13190">
    <property type="entry name" value="FERM_C_FAK1"/>
    <property type="match status" value="1"/>
</dbReference>
<evidence type="ECO:0000256" key="2">
    <source>
        <dbReference type="ARBA" id="ARBA00011902"/>
    </source>
</evidence>
<dbReference type="EC" id="2.7.10.1" evidence="2"/>
<dbReference type="GO" id="GO:0005524">
    <property type="term" value="F:ATP binding"/>
    <property type="evidence" value="ECO:0007669"/>
    <property type="project" value="UniProtKB-UniRule"/>
</dbReference>
<keyword evidence="5" id="KW-0418">Kinase</keyword>
<evidence type="ECO:0000256" key="3">
    <source>
        <dbReference type="ARBA" id="ARBA00022679"/>
    </source>
</evidence>
<evidence type="ECO:0000256" key="5">
    <source>
        <dbReference type="ARBA" id="ARBA00022777"/>
    </source>
</evidence>
<evidence type="ECO:0000256" key="9">
    <source>
        <dbReference type="ARBA" id="ARBA00051243"/>
    </source>
</evidence>